<protein>
    <submittedName>
        <fullName evidence="1">Alkaline phosphatase family protein</fullName>
    </submittedName>
</protein>
<organism evidence="1 2">
    <name type="scientific">Halorubrum ejinorense</name>
    <dbReference type="NCBI Taxonomy" id="425309"/>
    <lineage>
        <taxon>Archaea</taxon>
        <taxon>Methanobacteriati</taxon>
        <taxon>Methanobacteriota</taxon>
        <taxon>Stenosarchaea group</taxon>
        <taxon>Halobacteria</taxon>
        <taxon>Halobacteriales</taxon>
        <taxon>Haloferacaceae</taxon>
        <taxon>Halorubrum</taxon>
    </lineage>
</organism>
<dbReference type="Gene3D" id="3.40.720.10">
    <property type="entry name" value="Alkaline Phosphatase, subunit A"/>
    <property type="match status" value="1"/>
</dbReference>
<comment type="caution">
    <text evidence="1">The sequence shown here is derived from an EMBL/GenBank/DDBJ whole genome shotgun (WGS) entry which is preliminary data.</text>
</comment>
<accession>A0AAV3SWJ3</accession>
<dbReference type="EMBL" id="BAAADQ010000016">
    <property type="protein sequence ID" value="GAA0554005.1"/>
    <property type="molecule type" value="Genomic_DNA"/>
</dbReference>
<proteinExistence type="predicted"/>
<reference evidence="1" key="1">
    <citation type="journal article" date="2014" name="Int. J. Syst. Evol. Microbiol.">
        <title>Complete genome sequence of Corynebacterium casei LMG S-19264T (=DSM 44701T), isolated from a smear-ripened cheese.</title>
        <authorList>
            <consortium name="US DOE Joint Genome Institute (JGI-PGF)"/>
            <person name="Walter F."/>
            <person name="Albersmeier A."/>
            <person name="Kalinowski J."/>
            <person name="Ruckert C."/>
        </authorList>
    </citation>
    <scope>NUCLEOTIDE SEQUENCE</scope>
    <source>
        <strain evidence="1">JCM 14265</strain>
    </source>
</reference>
<dbReference type="SUPFAM" id="SSF53649">
    <property type="entry name" value="Alkaline phosphatase-like"/>
    <property type="match status" value="1"/>
</dbReference>
<dbReference type="InterPro" id="IPR002591">
    <property type="entry name" value="Phosphodiest/P_Trfase"/>
</dbReference>
<dbReference type="Pfam" id="PF01663">
    <property type="entry name" value="Phosphodiest"/>
    <property type="match status" value="1"/>
</dbReference>
<evidence type="ECO:0000313" key="1">
    <source>
        <dbReference type="EMBL" id="GAA0554005.1"/>
    </source>
</evidence>
<dbReference type="AlphaFoldDB" id="A0AAV3SWJ3"/>
<name>A0AAV3SWJ3_9EURY</name>
<dbReference type="InterPro" id="IPR017850">
    <property type="entry name" value="Alkaline_phosphatase_core_sf"/>
</dbReference>
<reference evidence="1" key="2">
    <citation type="submission" date="2023-12" db="EMBL/GenBank/DDBJ databases">
        <authorList>
            <person name="Sun Q."/>
            <person name="Inoue M."/>
        </authorList>
    </citation>
    <scope>NUCLEOTIDE SEQUENCE</scope>
    <source>
        <strain evidence="1">JCM 14265</strain>
    </source>
</reference>
<evidence type="ECO:0000313" key="2">
    <source>
        <dbReference type="Proteomes" id="UP001501425"/>
    </source>
</evidence>
<sequence length="497" mass="54958">MWIVWPDRPIGADPVRTDTPIGSDSDGCHSAVSHRADVNPFAFDHGWVCMGLFDRLRGNDTPRVAFIGIDGLSYRLVADNPGTFPTLSAIADDGEGERIDSIVPAESSACWPSLTTGKNPGETGVYGFQDREIGSYDTYVPMGRDVQTPRVWDRATDAGLDATVLNVPVTFPPQRTVQRMVSGYLSPDLDAAATPDELREYLTGSDYRLSVNAKLGHKADKTAFLEHARETLDARAAAFERYVERDDWDLFVGVFTAPDRVNHFLWGDYEDAGTHREDLLSFHAALDDHIGTIREALPSDVTLVVGSTHGFTRLRYDVYCNEWLEREGWLSYGDDDHDALSDIDDDARAYSLVPGRFYLNVEGREPNGVVPESEYEETRAELRDALESWTGPDGNPVADRVIERETVFRGDHAAIAPDLVVVPNDGFDLKSGFRPHDGVFDADGPRTGMHAFDDAALFVDHPDTTVEDADLLDVTPTILRLLDVDYGRTDFDGASLV</sequence>
<gene>
    <name evidence="1" type="ORF">GCM10008994_31280</name>
</gene>
<dbReference type="Proteomes" id="UP001501425">
    <property type="component" value="Unassembled WGS sequence"/>
</dbReference>